<dbReference type="SUPFAM" id="SSF88723">
    <property type="entry name" value="PIN domain-like"/>
    <property type="match status" value="1"/>
</dbReference>
<dbReference type="InterPro" id="IPR029060">
    <property type="entry name" value="PIN-like_dom_sf"/>
</dbReference>
<dbReference type="Pfam" id="PF13470">
    <property type="entry name" value="PIN_3"/>
    <property type="match status" value="1"/>
</dbReference>
<dbReference type="EMBL" id="FNAO01000002">
    <property type="protein sequence ID" value="SDD87276.1"/>
    <property type="molecule type" value="Genomic_DNA"/>
</dbReference>
<dbReference type="OrthoDB" id="1148871at2"/>
<protein>
    <recommendedName>
        <fullName evidence="1">PIN domain-containing protein</fullName>
    </recommendedName>
</protein>
<proteinExistence type="predicted"/>
<organism evidence="2 3">
    <name type="scientific">Pricia antarctica</name>
    <dbReference type="NCBI Taxonomy" id="641691"/>
    <lineage>
        <taxon>Bacteria</taxon>
        <taxon>Pseudomonadati</taxon>
        <taxon>Bacteroidota</taxon>
        <taxon>Flavobacteriia</taxon>
        <taxon>Flavobacteriales</taxon>
        <taxon>Flavobacteriaceae</taxon>
        <taxon>Pricia</taxon>
    </lineage>
</organism>
<accession>A0A1G6YCE9</accession>
<dbReference type="AlphaFoldDB" id="A0A1G6YCE9"/>
<dbReference type="Gene3D" id="3.40.50.1010">
    <property type="entry name" value="5'-nuclease"/>
    <property type="match status" value="1"/>
</dbReference>
<gene>
    <name evidence="2" type="ORF">SAMN05421636_102175</name>
</gene>
<sequence length="141" mass="16223">MEKVLIDMDVLLDFFFDTEPFAEHAAQVLNLCEAIKIEGFTTPVIIANTYYLLRKTAKHEIVIDKLNQLLNIIDIVKMDRKVVVRALNSNFKDFEDALQNFSAVENKEIEIILTRNIKDFKNSELAILTPETYLKGKKDSS</sequence>
<dbReference type="InterPro" id="IPR002716">
    <property type="entry name" value="PIN_dom"/>
</dbReference>
<evidence type="ECO:0000313" key="2">
    <source>
        <dbReference type="EMBL" id="SDD87276.1"/>
    </source>
</evidence>
<dbReference type="RefSeq" id="WP_091865940.1">
    <property type="nucleotide sequence ID" value="NZ_FNAO01000002.1"/>
</dbReference>
<name>A0A1G6YCE9_9FLAO</name>
<reference evidence="2 3" key="1">
    <citation type="submission" date="2016-10" db="EMBL/GenBank/DDBJ databases">
        <authorList>
            <person name="de Groot N.N."/>
        </authorList>
    </citation>
    <scope>NUCLEOTIDE SEQUENCE [LARGE SCALE GENOMIC DNA]</scope>
    <source>
        <strain evidence="2 3">DSM 23421</strain>
    </source>
</reference>
<evidence type="ECO:0000313" key="3">
    <source>
        <dbReference type="Proteomes" id="UP000199109"/>
    </source>
</evidence>
<dbReference type="STRING" id="641691.SAMN05421636_102175"/>
<dbReference type="Proteomes" id="UP000199109">
    <property type="component" value="Unassembled WGS sequence"/>
</dbReference>
<evidence type="ECO:0000259" key="1">
    <source>
        <dbReference type="Pfam" id="PF13470"/>
    </source>
</evidence>
<feature type="domain" description="PIN" evidence="1">
    <location>
        <begin position="3"/>
        <end position="118"/>
    </location>
</feature>
<keyword evidence="3" id="KW-1185">Reference proteome</keyword>